<dbReference type="GO" id="GO:0016020">
    <property type="term" value="C:membrane"/>
    <property type="evidence" value="ECO:0007669"/>
    <property type="project" value="UniProtKB-SubCell"/>
</dbReference>
<feature type="signal peptide" evidence="7">
    <location>
        <begin position="1"/>
        <end position="19"/>
    </location>
</feature>
<comment type="caution">
    <text evidence="9">The sequence shown here is derived from an EMBL/GenBank/DDBJ whole genome shotgun (WGS) entry which is preliminary data.</text>
</comment>
<evidence type="ECO:0000256" key="3">
    <source>
        <dbReference type="ARBA" id="ARBA00022989"/>
    </source>
</evidence>
<feature type="region of interest" description="Disordered" evidence="5">
    <location>
        <begin position="154"/>
        <end position="196"/>
    </location>
</feature>
<dbReference type="EMBL" id="JAQHRD010000005">
    <property type="protein sequence ID" value="KAJ6441277.1"/>
    <property type="molecule type" value="Genomic_DNA"/>
</dbReference>
<evidence type="ECO:0000256" key="6">
    <source>
        <dbReference type="SAM" id="Phobius"/>
    </source>
</evidence>
<dbReference type="Proteomes" id="UP001163105">
    <property type="component" value="Unassembled WGS sequence"/>
</dbReference>
<evidence type="ECO:0000259" key="8">
    <source>
        <dbReference type="PROSITE" id="PS51212"/>
    </source>
</evidence>
<keyword evidence="10" id="KW-1185">Reference proteome</keyword>
<dbReference type="AlphaFoldDB" id="A0AB34FQ57"/>
<dbReference type="Pfam" id="PF01822">
    <property type="entry name" value="WSC"/>
    <property type="match status" value="1"/>
</dbReference>
<keyword evidence="3 6" id="KW-1133">Transmembrane helix</keyword>
<reference evidence="9" key="1">
    <citation type="submission" date="2023-01" db="EMBL/GenBank/DDBJ databases">
        <title>The growth and conidiation of Purpureocillium lavendulum are regulated by nitrogen source and histone H3K14 acetylation.</title>
        <authorList>
            <person name="Tang P."/>
            <person name="Han J."/>
            <person name="Zhang C."/>
            <person name="Tang P."/>
            <person name="Qi F."/>
            <person name="Zhang K."/>
            <person name="Liang L."/>
        </authorList>
    </citation>
    <scope>NUCLEOTIDE SEQUENCE</scope>
    <source>
        <strain evidence="9">YMF1.00683</strain>
    </source>
</reference>
<dbReference type="InterPro" id="IPR002889">
    <property type="entry name" value="WSC_carb-bd"/>
</dbReference>
<feature type="domain" description="WSC" evidence="8">
    <location>
        <begin position="54"/>
        <end position="144"/>
    </location>
</feature>
<comment type="subcellular location">
    <subcellularLocation>
        <location evidence="1">Membrane</location>
        <topology evidence="1">Single-pass membrane protein</topology>
    </subcellularLocation>
</comment>
<sequence length="309" mass="32462">MKTLTVALAALLAASNACAAPDSPTKVLRDEGGTKVARQAKGKQSPSEFPLEGAFKSQGCYSSSGNMTLHKAVDKMSSGTCNKACQEDNYWVSGLKGASCYCGYALPPLGDRAKDSDCNYPCPWYDLEACGGLGKGFYSTFNLGINIEATNIQSSSSSSSSATSSSTSGDETPTPPAVTETKDSTPTPDSGSGSKPNTAGIAAGVVVGVVGLAAIIGGIFFFVRRRRNAEIEEDHRRNAAVNAFINGSKPPGSSGSISMTDARLDPVMAHRRMSDGSIADNEDYSRRILRVSRDQSQTGLENQHTDMCR</sequence>
<evidence type="ECO:0000256" key="1">
    <source>
        <dbReference type="ARBA" id="ARBA00004167"/>
    </source>
</evidence>
<protein>
    <submittedName>
        <fullName evidence="9">WSC domain-containing protein</fullName>
    </submittedName>
</protein>
<gene>
    <name evidence="9" type="primary">WSC</name>
    <name evidence="9" type="ORF">O9K51_07073</name>
</gene>
<dbReference type="PROSITE" id="PS51212">
    <property type="entry name" value="WSC"/>
    <property type="match status" value="1"/>
</dbReference>
<accession>A0AB34FQ57</accession>
<feature type="transmembrane region" description="Helical" evidence="6">
    <location>
        <begin position="199"/>
        <end position="223"/>
    </location>
</feature>
<dbReference type="PANTHER" id="PTHR15549:SF26">
    <property type="entry name" value="AXIAL BUDDING PATTERN PROTEIN 2-RELATED"/>
    <property type="match status" value="1"/>
</dbReference>
<name>A0AB34FQ57_9HYPO</name>
<dbReference type="GO" id="GO:0071944">
    <property type="term" value="C:cell periphery"/>
    <property type="evidence" value="ECO:0007669"/>
    <property type="project" value="UniProtKB-ARBA"/>
</dbReference>
<dbReference type="InterPro" id="IPR051694">
    <property type="entry name" value="Immunoregulatory_rcpt-like"/>
</dbReference>
<feature type="chain" id="PRO_5044191611" evidence="7">
    <location>
        <begin position="20"/>
        <end position="309"/>
    </location>
</feature>
<evidence type="ECO:0000256" key="2">
    <source>
        <dbReference type="ARBA" id="ARBA00022692"/>
    </source>
</evidence>
<evidence type="ECO:0000313" key="9">
    <source>
        <dbReference type="EMBL" id="KAJ6441277.1"/>
    </source>
</evidence>
<evidence type="ECO:0000313" key="10">
    <source>
        <dbReference type="Proteomes" id="UP001163105"/>
    </source>
</evidence>
<evidence type="ECO:0000256" key="7">
    <source>
        <dbReference type="SAM" id="SignalP"/>
    </source>
</evidence>
<feature type="compositionally biased region" description="Low complexity" evidence="5">
    <location>
        <begin position="154"/>
        <end position="168"/>
    </location>
</feature>
<keyword evidence="4 6" id="KW-0472">Membrane</keyword>
<dbReference type="SMART" id="SM00321">
    <property type="entry name" value="WSC"/>
    <property type="match status" value="1"/>
</dbReference>
<evidence type="ECO:0000256" key="4">
    <source>
        <dbReference type="ARBA" id="ARBA00023136"/>
    </source>
</evidence>
<keyword evidence="7" id="KW-0732">Signal</keyword>
<evidence type="ECO:0000256" key="5">
    <source>
        <dbReference type="SAM" id="MobiDB-lite"/>
    </source>
</evidence>
<organism evidence="9 10">
    <name type="scientific">Purpureocillium lavendulum</name>
    <dbReference type="NCBI Taxonomy" id="1247861"/>
    <lineage>
        <taxon>Eukaryota</taxon>
        <taxon>Fungi</taxon>
        <taxon>Dikarya</taxon>
        <taxon>Ascomycota</taxon>
        <taxon>Pezizomycotina</taxon>
        <taxon>Sordariomycetes</taxon>
        <taxon>Hypocreomycetidae</taxon>
        <taxon>Hypocreales</taxon>
        <taxon>Ophiocordycipitaceae</taxon>
        <taxon>Purpureocillium</taxon>
    </lineage>
</organism>
<dbReference type="PANTHER" id="PTHR15549">
    <property type="entry name" value="PAIRED IMMUNOGLOBULIN-LIKE TYPE 2 RECEPTOR"/>
    <property type="match status" value="1"/>
</dbReference>
<feature type="compositionally biased region" description="Polar residues" evidence="5">
    <location>
        <begin position="184"/>
        <end position="196"/>
    </location>
</feature>
<proteinExistence type="predicted"/>
<keyword evidence="2 6" id="KW-0812">Transmembrane</keyword>